<dbReference type="EMBL" id="MU801892">
    <property type="protein sequence ID" value="KAJ3990142.1"/>
    <property type="molecule type" value="Genomic_DNA"/>
</dbReference>
<evidence type="ECO:0000313" key="2">
    <source>
        <dbReference type="EMBL" id="KAJ3990142.1"/>
    </source>
</evidence>
<feature type="region of interest" description="Disordered" evidence="1">
    <location>
        <begin position="305"/>
        <end position="654"/>
    </location>
</feature>
<organism evidence="2 3">
    <name type="scientific">Lentinula detonsa</name>
    <dbReference type="NCBI Taxonomy" id="2804962"/>
    <lineage>
        <taxon>Eukaryota</taxon>
        <taxon>Fungi</taxon>
        <taxon>Dikarya</taxon>
        <taxon>Basidiomycota</taxon>
        <taxon>Agaricomycotina</taxon>
        <taxon>Agaricomycetes</taxon>
        <taxon>Agaricomycetidae</taxon>
        <taxon>Agaricales</taxon>
        <taxon>Marasmiineae</taxon>
        <taxon>Omphalotaceae</taxon>
        <taxon>Lentinula</taxon>
    </lineage>
</organism>
<feature type="compositionally biased region" description="Low complexity" evidence="1">
    <location>
        <begin position="444"/>
        <end position="468"/>
    </location>
</feature>
<evidence type="ECO:0000313" key="3">
    <source>
        <dbReference type="Proteomes" id="UP001163850"/>
    </source>
</evidence>
<feature type="compositionally biased region" description="Low complexity" evidence="1">
    <location>
        <begin position="527"/>
        <end position="567"/>
    </location>
</feature>
<reference evidence="2" key="1">
    <citation type="submission" date="2022-08" db="EMBL/GenBank/DDBJ databases">
        <authorList>
            <consortium name="DOE Joint Genome Institute"/>
            <person name="Min B."/>
            <person name="Riley R."/>
            <person name="Sierra-Patev S."/>
            <person name="Naranjo-Ortiz M."/>
            <person name="Looney B."/>
            <person name="Konkel Z."/>
            <person name="Slot J.C."/>
            <person name="Sakamoto Y."/>
            <person name="Steenwyk J.L."/>
            <person name="Rokas A."/>
            <person name="Carro J."/>
            <person name="Camarero S."/>
            <person name="Ferreira P."/>
            <person name="Molpeceres G."/>
            <person name="Ruiz-Duenas F.J."/>
            <person name="Serrano A."/>
            <person name="Henrissat B."/>
            <person name="Drula E."/>
            <person name="Hughes K.W."/>
            <person name="Mata J.L."/>
            <person name="Ishikawa N.K."/>
            <person name="Vargas-Isla R."/>
            <person name="Ushijima S."/>
            <person name="Smith C.A."/>
            <person name="Ahrendt S."/>
            <person name="Andreopoulos W."/>
            <person name="He G."/>
            <person name="Labutti K."/>
            <person name="Lipzen A."/>
            <person name="Ng V."/>
            <person name="Sandor L."/>
            <person name="Barry K."/>
            <person name="Martinez A.T."/>
            <person name="Xiao Y."/>
            <person name="Gibbons J.G."/>
            <person name="Terashima K."/>
            <person name="Hibbett D.S."/>
            <person name="Grigoriev I.V."/>
        </authorList>
    </citation>
    <scope>NUCLEOTIDE SEQUENCE</scope>
    <source>
        <strain evidence="2">TFB7829</strain>
    </source>
</reference>
<gene>
    <name evidence="2" type="ORF">F5890DRAFT_1561171</name>
</gene>
<name>A0AA38UX28_9AGAR</name>
<feature type="region of interest" description="Disordered" evidence="1">
    <location>
        <begin position="264"/>
        <end position="291"/>
    </location>
</feature>
<dbReference type="Proteomes" id="UP001163850">
    <property type="component" value="Unassembled WGS sequence"/>
</dbReference>
<feature type="compositionally biased region" description="Low complexity" evidence="1">
    <location>
        <begin position="686"/>
        <end position="740"/>
    </location>
</feature>
<feature type="region of interest" description="Disordered" evidence="1">
    <location>
        <begin position="686"/>
        <end position="750"/>
    </location>
</feature>
<evidence type="ECO:0000256" key="1">
    <source>
        <dbReference type="SAM" id="MobiDB-lite"/>
    </source>
</evidence>
<feature type="compositionally biased region" description="Low complexity" evidence="1">
    <location>
        <begin position="305"/>
        <end position="325"/>
    </location>
</feature>
<feature type="compositionally biased region" description="Polar residues" evidence="1">
    <location>
        <begin position="277"/>
        <end position="288"/>
    </location>
</feature>
<sequence length="825" mass="89513">MSSTTHPKFFQRGRINARDLIAQDLEFIQDYATRYSISKTLAAEEIVHKIFESRQEFIPILPNHTWALEDDRIVLTERREPPAYPRYQSLPSNPLPLGDAFPEPPEDTFSRSPSPSSEEHIEERPSRLPLVYPPVGLGDQPVPDDWLQQMFEEYQENHETVVSELEKLVEEIKNISYETVRAMSKVRKEQSDTWHLLDTVKEVCGSEFVDKLLRDIHATTRFEINRKLRASGIPSDTVLPTADDEHGGTIRSKKFTRDKQIFGISGGSTLPLHEGPGSSQPSTSQVGAASSMGPLVEASIPEQISAASATRPSAPPKSSQSAAESTVNQVTEPSESAVAAPSLRRSTRNKRSRAMSTDNHSEDLASATLRSKRRKASPPVDVRPVPQESTSNAVLPPTSTPPVIPVVASSSIEGPSLSSQRVQRPDSIDLWGPRSRFQDQILEASAATSNSAQAAASSSDPSTTSNQSRPEEPFNLWTARFPMGVRREHDLIPSRPSSSQVGFSQPSDVDSLGPSSPDQIASFGLGQSAATSLDQSTTSSSQPAATAFSQPAMSPSQPTASSSQPTADSSQPSQPRKPAPLKRSNERLVINSDGTFEIINLTSSSQPPATAFVQPAMSPSQPTASSSQPTADSSQPSQPRRPAPLRRTHEQLVMNSDGTLEIIDTSSLSHPATTAFNQPAVSFIQPTASSSQPTTSSSQPTTSSSQPTTSSSQPTTSSSQQATTSSSQPTADSSQPSQPRRPAPLRRTNERLVMNSDGTLEIINYDTPERIAEGEEIVRDAQRRGHRYTLSQISELCAPRYPFLFAGKSEDSYHSICPPSPRAGW</sequence>
<feature type="compositionally biased region" description="Polar residues" evidence="1">
    <location>
        <begin position="495"/>
        <end position="519"/>
    </location>
</feature>
<accession>A0AA38UX28</accession>
<proteinExistence type="predicted"/>
<dbReference type="AlphaFoldDB" id="A0AA38UX28"/>
<protein>
    <submittedName>
        <fullName evidence="2">Uncharacterized protein</fullName>
    </submittedName>
</protein>
<comment type="caution">
    <text evidence="2">The sequence shown here is derived from an EMBL/GenBank/DDBJ whole genome shotgun (WGS) entry which is preliminary data.</text>
</comment>
<feature type="compositionally biased region" description="Low complexity" evidence="1">
    <location>
        <begin position="614"/>
        <end position="640"/>
    </location>
</feature>
<feature type="region of interest" description="Disordered" evidence="1">
    <location>
        <begin position="83"/>
        <end position="125"/>
    </location>
</feature>